<dbReference type="InterPro" id="IPR036388">
    <property type="entry name" value="WH-like_DNA-bd_sf"/>
</dbReference>
<dbReference type="GO" id="GO:0006281">
    <property type="term" value="P:DNA repair"/>
    <property type="evidence" value="ECO:0007669"/>
    <property type="project" value="InterPro"/>
</dbReference>
<keyword evidence="1" id="KW-0227">DNA damage</keyword>
<dbReference type="CDD" id="cd06445">
    <property type="entry name" value="ATase"/>
    <property type="match status" value="1"/>
</dbReference>
<dbReference type="SUPFAM" id="SSF46767">
    <property type="entry name" value="Methylated DNA-protein cysteine methyltransferase, C-terminal domain"/>
    <property type="match status" value="1"/>
</dbReference>
<organism evidence="3 4">
    <name type="scientific">candidate division WWE3 bacterium</name>
    <dbReference type="NCBI Taxonomy" id="2053526"/>
    <lineage>
        <taxon>Bacteria</taxon>
        <taxon>Katanobacteria</taxon>
    </lineage>
</organism>
<dbReference type="InterPro" id="IPR036217">
    <property type="entry name" value="MethylDNA_cys_MeTrfase_DNAb"/>
</dbReference>
<sequence>MQPIVNNANFGNGQNRPKFKELVIQTVRLIPYGKVASYGQIAAMVDSPRAALQVGYILHDYGDDGKTPWWRVVNSKGFISTKCEEHTKNMQRDLLESEGIKVSSDLRIDMEKYRYIPTIATVSK</sequence>
<accession>A0A7X9HHA3</accession>
<dbReference type="InterPro" id="IPR052520">
    <property type="entry name" value="ATL_DNA_repair"/>
</dbReference>
<dbReference type="PANTHER" id="PTHR42942">
    <property type="entry name" value="6-O-METHYLGUANINE DNA METHYLTRANSFERASE"/>
    <property type="match status" value="1"/>
</dbReference>
<dbReference type="EMBL" id="JAAZNL010000055">
    <property type="protein sequence ID" value="NMB70387.1"/>
    <property type="molecule type" value="Genomic_DNA"/>
</dbReference>
<keyword evidence="3" id="KW-0808">Transferase</keyword>
<dbReference type="Pfam" id="PF01035">
    <property type="entry name" value="DNA_binding_1"/>
    <property type="match status" value="1"/>
</dbReference>
<evidence type="ECO:0000256" key="1">
    <source>
        <dbReference type="ARBA" id="ARBA00022763"/>
    </source>
</evidence>
<evidence type="ECO:0000313" key="4">
    <source>
        <dbReference type="Proteomes" id="UP000526033"/>
    </source>
</evidence>
<dbReference type="Gene3D" id="1.10.10.10">
    <property type="entry name" value="Winged helix-like DNA-binding domain superfamily/Winged helix DNA-binding domain"/>
    <property type="match status" value="1"/>
</dbReference>
<comment type="caution">
    <text evidence="3">The sequence shown here is derived from an EMBL/GenBank/DDBJ whole genome shotgun (WGS) entry which is preliminary data.</text>
</comment>
<reference evidence="3 4" key="1">
    <citation type="journal article" date="2020" name="Biotechnol. Biofuels">
        <title>New insights from the biogas microbiome by comprehensive genome-resolved metagenomics of nearly 1600 species originating from multiple anaerobic digesters.</title>
        <authorList>
            <person name="Campanaro S."/>
            <person name="Treu L."/>
            <person name="Rodriguez-R L.M."/>
            <person name="Kovalovszki A."/>
            <person name="Ziels R.M."/>
            <person name="Maus I."/>
            <person name="Zhu X."/>
            <person name="Kougias P.G."/>
            <person name="Basile A."/>
            <person name="Luo G."/>
            <person name="Schluter A."/>
            <person name="Konstantinidis K.T."/>
            <person name="Angelidaki I."/>
        </authorList>
    </citation>
    <scope>NUCLEOTIDE SEQUENCE [LARGE SCALE GENOMIC DNA]</scope>
    <source>
        <strain evidence="3">AS27yjCOA_165</strain>
    </source>
</reference>
<proteinExistence type="predicted"/>
<dbReference type="InterPro" id="IPR014048">
    <property type="entry name" value="MethylDNA_cys_MeTrfase_DNA-bd"/>
</dbReference>
<dbReference type="AlphaFoldDB" id="A0A7X9HHA3"/>
<protein>
    <submittedName>
        <fullName evidence="3">Methyltransferase</fullName>
    </submittedName>
</protein>
<gene>
    <name evidence="3" type="ORF">GYA27_04275</name>
</gene>
<evidence type="ECO:0000259" key="2">
    <source>
        <dbReference type="Pfam" id="PF01035"/>
    </source>
</evidence>
<dbReference type="GO" id="GO:0032259">
    <property type="term" value="P:methylation"/>
    <property type="evidence" value="ECO:0007669"/>
    <property type="project" value="UniProtKB-KW"/>
</dbReference>
<dbReference type="Proteomes" id="UP000526033">
    <property type="component" value="Unassembled WGS sequence"/>
</dbReference>
<keyword evidence="3" id="KW-0489">Methyltransferase</keyword>
<evidence type="ECO:0000313" key="3">
    <source>
        <dbReference type="EMBL" id="NMB70387.1"/>
    </source>
</evidence>
<feature type="domain" description="Methylated-DNA-[protein]-cysteine S-methyltransferase DNA binding" evidence="2">
    <location>
        <begin position="19"/>
        <end position="100"/>
    </location>
</feature>
<dbReference type="PANTHER" id="PTHR42942:SF1">
    <property type="entry name" value="ALKYLTRANSFERASE-LIKE PROTEIN 1"/>
    <property type="match status" value="1"/>
</dbReference>
<dbReference type="GO" id="GO:0008168">
    <property type="term" value="F:methyltransferase activity"/>
    <property type="evidence" value="ECO:0007669"/>
    <property type="project" value="UniProtKB-KW"/>
</dbReference>
<name>A0A7X9HHA3_UNCKA</name>